<comment type="caution">
    <text evidence="2">The sequence shown here is derived from an EMBL/GenBank/DDBJ whole genome shotgun (WGS) entry which is preliminary data.</text>
</comment>
<keyword evidence="1" id="KW-0812">Transmembrane</keyword>
<keyword evidence="1" id="KW-1133">Transmembrane helix</keyword>
<name>A0A103XJF3_CYNCS</name>
<protein>
    <submittedName>
        <fullName evidence="2">Uncharacterized protein</fullName>
    </submittedName>
</protein>
<dbReference type="Proteomes" id="UP000243975">
    <property type="component" value="Unassembled WGS sequence"/>
</dbReference>
<accession>A0A103XJF3</accession>
<sequence>MVEIQKMEFDDRSGLRLHNPVQIIGRLIVVDFIFHKQVLVVVVVVSVAATVAAAPAVYVVLPLHVNGSNHPLC</sequence>
<reference evidence="2 3" key="1">
    <citation type="journal article" date="2016" name="Sci. Rep.">
        <title>The genome sequence of the outbreeding globe artichoke constructed de novo incorporating a phase-aware low-pass sequencing strategy of F1 progeny.</title>
        <authorList>
            <person name="Scaglione D."/>
            <person name="Reyes-Chin-Wo S."/>
            <person name="Acquadro A."/>
            <person name="Froenicke L."/>
            <person name="Portis E."/>
            <person name="Beitel C."/>
            <person name="Tirone M."/>
            <person name="Mauro R."/>
            <person name="Lo Monaco A."/>
            <person name="Mauromicale G."/>
            <person name="Faccioli P."/>
            <person name="Cattivelli L."/>
            <person name="Rieseberg L."/>
            <person name="Michelmore R."/>
            <person name="Lanteri S."/>
        </authorList>
    </citation>
    <scope>NUCLEOTIDE SEQUENCE [LARGE SCALE GENOMIC DNA]</scope>
    <source>
        <strain evidence="2">2C</strain>
    </source>
</reference>
<dbReference type="AlphaFoldDB" id="A0A103XJF3"/>
<organism evidence="2 3">
    <name type="scientific">Cynara cardunculus var. scolymus</name>
    <name type="common">Globe artichoke</name>
    <name type="synonym">Cynara scolymus</name>
    <dbReference type="NCBI Taxonomy" id="59895"/>
    <lineage>
        <taxon>Eukaryota</taxon>
        <taxon>Viridiplantae</taxon>
        <taxon>Streptophyta</taxon>
        <taxon>Embryophyta</taxon>
        <taxon>Tracheophyta</taxon>
        <taxon>Spermatophyta</taxon>
        <taxon>Magnoliopsida</taxon>
        <taxon>eudicotyledons</taxon>
        <taxon>Gunneridae</taxon>
        <taxon>Pentapetalae</taxon>
        <taxon>asterids</taxon>
        <taxon>campanulids</taxon>
        <taxon>Asterales</taxon>
        <taxon>Asteraceae</taxon>
        <taxon>Carduoideae</taxon>
        <taxon>Cardueae</taxon>
        <taxon>Carduinae</taxon>
        <taxon>Cynara</taxon>
    </lineage>
</organism>
<keyword evidence="3" id="KW-1185">Reference proteome</keyword>
<dbReference type="Gramene" id="KVH91709">
    <property type="protein sequence ID" value="KVH91709"/>
    <property type="gene ID" value="Ccrd_006247"/>
</dbReference>
<dbReference type="EMBL" id="LEKV01004909">
    <property type="protein sequence ID" value="KVH91709.1"/>
    <property type="molecule type" value="Genomic_DNA"/>
</dbReference>
<feature type="transmembrane region" description="Helical" evidence="1">
    <location>
        <begin position="38"/>
        <end position="61"/>
    </location>
</feature>
<proteinExistence type="predicted"/>
<evidence type="ECO:0000313" key="3">
    <source>
        <dbReference type="Proteomes" id="UP000243975"/>
    </source>
</evidence>
<evidence type="ECO:0000256" key="1">
    <source>
        <dbReference type="SAM" id="Phobius"/>
    </source>
</evidence>
<keyword evidence="1" id="KW-0472">Membrane</keyword>
<evidence type="ECO:0000313" key="2">
    <source>
        <dbReference type="EMBL" id="KVH91709.1"/>
    </source>
</evidence>
<gene>
    <name evidence="2" type="ORF">Ccrd_006247</name>
</gene>